<feature type="compositionally biased region" description="Basic and acidic residues" evidence="1">
    <location>
        <begin position="280"/>
        <end position="301"/>
    </location>
</feature>
<feature type="region of interest" description="Disordered" evidence="1">
    <location>
        <begin position="441"/>
        <end position="480"/>
    </location>
</feature>
<dbReference type="Proteomes" id="UP000604046">
    <property type="component" value="Unassembled WGS sequence"/>
</dbReference>
<feature type="compositionally biased region" description="Polar residues" evidence="1">
    <location>
        <begin position="452"/>
        <end position="466"/>
    </location>
</feature>
<evidence type="ECO:0000313" key="2">
    <source>
        <dbReference type="EMBL" id="CAE7031335.1"/>
    </source>
</evidence>
<feature type="region of interest" description="Disordered" evidence="1">
    <location>
        <begin position="35"/>
        <end position="261"/>
    </location>
</feature>
<feature type="region of interest" description="Disordered" evidence="1">
    <location>
        <begin position="341"/>
        <end position="403"/>
    </location>
</feature>
<proteinExistence type="predicted"/>
<gene>
    <name evidence="2" type="primary">ENTPD1</name>
    <name evidence="2" type="ORF">SNAT2548_LOCUS3778</name>
</gene>
<evidence type="ECO:0000313" key="3">
    <source>
        <dbReference type="Proteomes" id="UP000604046"/>
    </source>
</evidence>
<keyword evidence="3" id="KW-1185">Reference proteome</keyword>
<feature type="compositionally biased region" description="Polar residues" evidence="1">
    <location>
        <begin position="111"/>
        <end position="123"/>
    </location>
</feature>
<accession>A0A812IDT8</accession>
<feature type="compositionally biased region" description="Low complexity" evidence="1">
    <location>
        <begin position="175"/>
        <end position="192"/>
    </location>
</feature>
<evidence type="ECO:0000256" key="1">
    <source>
        <dbReference type="SAM" id="MobiDB-lite"/>
    </source>
</evidence>
<sequence length="499" mass="55528">MESVRRARALKQRDRDADGAAAQAMAIEAAAAAIANGSPGTTPPPASQMEGPYQNAANTQQMPPAVPAAAERMPPLPQILQPQQLLPPSPCVDRSEASRFPLADGGHHKSIFSQGFQQMNGLHQDSKKTPRPPQPPAPPPPPKPPQLPQPLQPQPPPLRPQALQASAPAQPPVQQPAFLFQLRQKLQQPEQQAQRKEVWSSDLDKVCPEVEQEDEQEEEPVQNCETQGRWEDEQVWSDEPTGQDEQWHGGDQQWRGQQRWRDRQQWRDQQDWSERLSWREHQWRSQQRWRDEREWSDRGQWQEELPDEGCTQSAEAKQPSDVDRANIGSLALRLYERLKNGEELRPSQGQEAADLPAALRRAKPSIRLHAPTPPAAPPPAPRNLPVSAEARAAQTPKSLPTPHIRQASAAAAPDTTLAPRKLLLSTPLTAPLDTAFRKELPEVPDVPETPAPCTSFTPSQDLTNLTKPIKLPLPDERGSDTAEAMNEFATVFPEMADLS</sequence>
<organism evidence="2 3">
    <name type="scientific">Symbiodinium natans</name>
    <dbReference type="NCBI Taxonomy" id="878477"/>
    <lineage>
        <taxon>Eukaryota</taxon>
        <taxon>Sar</taxon>
        <taxon>Alveolata</taxon>
        <taxon>Dinophyceae</taxon>
        <taxon>Suessiales</taxon>
        <taxon>Symbiodiniaceae</taxon>
        <taxon>Symbiodinium</taxon>
    </lineage>
</organism>
<feature type="compositionally biased region" description="Pro residues" evidence="1">
    <location>
        <begin position="371"/>
        <end position="382"/>
    </location>
</feature>
<feature type="compositionally biased region" description="Acidic residues" evidence="1">
    <location>
        <begin position="210"/>
        <end position="220"/>
    </location>
</feature>
<feature type="region of interest" description="Disordered" evidence="1">
    <location>
        <begin position="280"/>
        <end position="325"/>
    </location>
</feature>
<name>A0A812IDT8_9DINO</name>
<feature type="compositionally biased region" description="Pro residues" evidence="1">
    <location>
        <begin position="131"/>
        <end position="159"/>
    </location>
</feature>
<reference evidence="2" key="1">
    <citation type="submission" date="2021-02" db="EMBL/GenBank/DDBJ databases">
        <authorList>
            <person name="Dougan E. K."/>
            <person name="Rhodes N."/>
            <person name="Thang M."/>
            <person name="Chan C."/>
        </authorList>
    </citation>
    <scope>NUCLEOTIDE SEQUENCE</scope>
</reference>
<protein>
    <submittedName>
        <fullName evidence="2">ENTPD1 protein</fullName>
    </submittedName>
</protein>
<comment type="caution">
    <text evidence="2">The sequence shown here is derived from an EMBL/GenBank/DDBJ whole genome shotgun (WGS) entry which is preliminary data.</text>
</comment>
<feature type="compositionally biased region" description="Basic and acidic residues" evidence="1">
    <location>
        <begin position="193"/>
        <end position="208"/>
    </location>
</feature>
<dbReference type="AlphaFoldDB" id="A0A812IDT8"/>
<dbReference type="EMBL" id="CAJNDS010000230">
    <property type="protein sequence ID" value="CAE7031335.1"/>
    <property type="molecule type" value="Genomic_DNA"/>
</dbReference>
<dbReference type="OrthoDB" id="10669824at2759"/>